<feature type="domain" description="HTH tetR-type" evidence="6">
    <location>
        <begin position="16"/>
        <end position="76"/>
    </location>
</feature>
<evidence type="ECO:0000259" key="6">
    <source>
        <dbReference type="PROSITE" id="PS50977"/>
    </source>
</evidence>
<keyword evidence="4" id="KW-0804">Transcription</keyword>
<evidence type="ECO:0000256" key="4">
    <source>
        <dbReference type="ARBA" id="ARBA00023163"/>
    </source>
</evidence>
<comment type="caution">
    <text evidence="7">The sequence shown here is derived from an EMBL/GenBank/DDBJ whole genome shotgun (WGS) entry which is preliminary data.</text>
</comment>
<proteinExistence type="predicted"/>
<dbReference type="SUPFAM" id="SSF48498">
    <property type="entry name" value="Tetracyclin repressor-like, C-terminal domain"/>
    <property type="match status" value="1"/>
</dbReference>
<gene>
    <name evidence="7" type="ORF">G0P99_11715</name>
</gene>
<dbReference type="PANTHER" id="PTHR30055">
    <property type="entry name" value="HTH-TYPE TRANSCRIPTIONAL REGULATOR RUTR"/>
    <property type="match status" value="1"/>
</dbReference>
<dbReference type="InterPro" id="IPR039538">
    <property type="entry name" value="BetI_C"/>
</dbReference>
<dbReference type="InterPro" id="IPR009057">
    <property type="entry name" value="Homeodomain-like_sf"/>
</dbReference>
<keyword evidence="1" id="KW-0678">Repressor</keyword>
<dbReference type="PROSITE" id="PS50977">
    <property type="entry name" value="HTH_TETR_2"/>
    <property type="match status" value="1"/>
</dbReference>
<dbReference type="SUPFAM" id="SSF46689">
    <property type="entry name" value="Homeodomain-like"/>
    <property type="match status" value="1"/>
</dbReference>
<dbReference type="EMBL" id="JAAGOX010000017">
    <property type="protein sequence ID" value="NDW45627.1"/>
    <property type="molecule type" value="Genomic_DNA"/>
</dbReference>
<reference evidence="7" key="1">
    <citation type="submission" date="2020-02" db="EMBL/GenBank/DDBJ databases">
        <title>Delineation of the pyrene-degrading pathway in Roseobacter clade bacteria by genomic analysis.</title>
        <authorList>
            <person name="Zhou H."/>
            <person name="Wang H."/>
        </authorList>
    </citation>
    <scope>NUCLEOTIDE SEQUENCE</scope>
    <source>
        <strain evidence="7">PrR005</strain>
    </source>
</reference>
<dbReference type="InterPro" id="IPR001647">
    <property type="entry name" value="HTH_TetR"/>
</dbReference>
<organism evidence="7">
    <name type="scientific">Ruegeria sp. PrR005</name>
    <dbReference type="NCBI Taxonomy" id="2706882"/>
    <lineage>
        <taxon>Bacteria</taxon>
        <taxon>Pseudomonadati</taxon>
        <taxon>Pseudomonadota</taxon>
        <taxon>Alphaproteobacteria</taxon>
        <taxon>Rhodobacterales</taxon>
        <taxon>Roseobacteraceae</taxon>
        <taxon>Ruegeria</taxon>
    </lineage>
</organism>
<keyword evidence="3 5" id="KW-0238">DNA-binding</keyword>
<dbReference type="PANTHER" id="PTHR30055:SF228">
    <property type="entry name" value="TRANSCRIPTIONAL REGULATOR-RELATED"/>
    <property type="match status" value="1"/>
</dbReference>
<accession>A0A6B2NSQ4</accession>
<dbReference type="GO" id="GO:0000976">
    <property type="term" value="F:transcription cis-regulatory region binding"/>
    <property type="evidence" value="ECO:0007669"/>
    <property type="project" value="TreeGrafter"/>
</dbReference>
<dbReference type="InterPro" id="IPR036271">
    <property type="entry name" value="Tet_transcr_reg_TetR-rel_C_sf"/>
</dbReference>
<evidence type="ECO:0000313" key="7">
    <source>
        <dbReference type="EMBL" id="NDW45627.1"/>
    </source>
</evidence>
<evidence type="ECO:0000256" key="5">
    <source>
        <dbReference type="PROSITE-ProRule" id="PRU00335"/>
    </source>
</evidence>
<dbReference type="AlphaFoldDB" id="A0A6B2NSQ4"/>
<dbReference type="GO" id="GO:0003700">
    <property type="term" value="F:DNA-binding transcription factor activity"/>
    <property type="evidence" value="ECO:0007669"/>
    <property type="project" value="TreeGrafter"/>
</dbReference>
<dbReference type="PROSITE" id="PS01081">
    <property type="entry name" value="HTH_TETR_1"/>
    <property type="match status" value="1"/>
</dbReference>
<evidence type="ECO:0000256" key="3">
    <source>
        <dbReference type="ARBA" id="ARBA00023125"/>
    </source>
</evidence>
<dbReference type="Gene3D" id="1.10.357.10">
    <property type="entry name" value="Tetracycline Repressor, domain 2"/>
    <property type="match status" value="1"/>
</dbReference>
<protein>
    <submittedName>
        <fullName evidence="7">TetR family transcriptional regulator</fullName>
    </submittedName>
</protein>
<dbReference type="InterPro" id="IPR023772">
    <property type="entry name" value="DNA-bd_HTH_TetR-type_CS"/>
</dbReference>
<dbReference type="InterPro" id="IPR050109">
    <property type="entry name" value="HTH-type_TetR-like_transc_reg"/>
</dbReference>
<feature type="DNA-binding region" description="H-T-H motif" evidence="5">
    <location>
        <begin position="39"/>
        <end position="58"/>
    </location>
</feature>
<sequence length="217" mass="24411">MNKSDSVRKRRTAPPEERRKQLIEATITSISRYGISGTTLTTVTGIADLSLGLVNFHFKSKDALLVETLNYLAAELRDRWQETARRPDLAPHEKLSAIVEAHFEGGISNRRKLAVWFAFFGETKQRKSYRECTAALDMERLDTSTELCRALISQGGYDDVNPEGIGEALEALFDGFWLNILMYPARFTNDDAKAQIYAYLAGQFPRHFTAAGTRKGV</sequence>
<name>A0A6B2NSQ4_9RHOB</name>
<evidence type="ECO:0000256" key="2">
    <source>
        <dbReference type="ARBA" id="ARBA00023015"/>
    </source>
</evidence>
<evidence type="ECO:0000256" key="1">
    <source>
        <dbReference type="ARBA" id="ARBA00022491"/>
    </source>
</evidence>
<dbReference type="Pfam" id="PF13977">
    <property type="entry name" value="TetR_C_6"/>
    <property type="match status" value="1"/>
</dbReference>
<keyword evidence="2" id="KW-0805">Transcription regulation</keyword>